<organism evidence="12 13">
    <name type="scientific">Aldrovandia affinis</name>
    <dbReference type="NCBI Taxonomy" id="143900"/>
    <lineage>
        <taxon>Eukaryota</taxon>
        <taxon>Metazoa</taxon>
        <taxon>Chordata</taxon>
        <taxon>Craniata</taxon>
        <taxon>Vertebrata</taxon>
        <taxon>Euteleostomi</taxon>
        <taxon>Actinopterygii</taxon>
        <taxon>Neopterygii</taxon>
        <taxon>Teleostei</taxon>
        <taxon>Notacanthiformes</taxon>
        <taxon>Halosauridae</taxon>
        <taxon>Aldrovandia</taxon>
    </lineage>
</organism>
<keyword evidence="2" id="KW-0217">Developmental protein</keyword>
<dbReference type="GO" id="GO:0009952">
    <property type="term" value="P:anterior/posterior pattern specification"/>
    <property type="evidence" value="ECO:0007669"/>
    <property type="project" value="TreeGrafter"/>
</dbReference>
<comment type="subcellular location">
    <subcellularLocation>
        <location evidence="1 8 9">Nucleus</location>
    </subcellularLocation>
</comment>
<dbReference type="PROSITE" id="PS50071">
    <property type="entry name" value="HOMEOBOX_2"/>
    <property type="match status" value="1"/>
</dbReference>
<comment type="caution">
    <text evidence="12">The sequence shown here is derived from an EMBL/GenBank/DDBJ whole genome shotgun (WGS) entry which is preliminary data.</text>
</comment>
<keyword evidence="5 8" id="KW-0371">Homeobox</keyword>
<sequence>MPLGQQELSNNLTLGPLATPASFDERGYWSTDPRDYKGDISVLDQDNDPKYRVGSNGGHIQEFRESLCQRPLTPSPGVNRSSIQLSPFRSALDPTCRIIGATKAVGTSRTRCSSDIQLSSQIFPWMKETRQIQKRRAEILTESGESASSGSEASPPGLTGEGGCSSGPKRTRTTFTSSQLVELEKEFHFSRYLCRPRRQEMASSLRLSGRQIKIWFQNRRMKYKKDQRGRAMAGSGELLDSPRGPSPTSSPSPSTTYAMPVFQSFKSSRSAYSVAVYTSPDLPCSPQQQVGVLSPLAQGYDWGDSGHSCAVNGDAYQPTREPAAGLGVPDSPFTVVDYGCIITSHAKRPLGPCDTHMSSFSDFTTHCNG</sequence>
<evidence type="ECO:0000256" key="3">
    <source>
        <dbReference type="ARBA" id="ARBA00023015"/>
    </source>
</evidence>
<evidence type="ECO:0000256" key="4">
    <source>
        <dbReference type="ARBA" id="ARBA00023125"/>
    </source>
</evidence>
<dbReference type="GO" id="GO:0048704">
    <property type="term" value="P:embryonic skeletal system morphogenesis"/>
    <property type="evidence" value="ECO:0007669"/>
    <property type="project" value="TreeGrafter"/>
</dbReference>
<proteinExistence type="predicted"/>
<evidence type="ECO:0000256" key="5">
    <source>
        <dbReference type="ARBA" id="ARBA00023155"/>
    </source>
</evidence>
<dbReference type="PANTHER" id="PTHR45664">
    <property type="entry name" value="PROTEIN ZERKNUELLT 1-RELATED"/>
    <property type="match status" value="1"/>
</dbReference>
<dbReference type="GO" id="GO:0000978">
    <property type="term" value="F:RNA polymerase II cis-regulatory region sequence-specific DNA binding"/>
    <property type="evidence" value="ECO:0007669"/>
    <property type="project" value="TreeGrafter"/>
</dbReference>
<feature type="DNA-binding region" description="Homeobox" evidence="8">
    <location>
        <begin position="168"/>
        <end position="227"/>
    </location>
</feature>
<dbReference type="PRINTS" id="PR00024">
    <property type="entry name" value="HOMEOBOX"/>
</dbReference>
<evidence type="ECO:0000256" key="9">
    <source>
        <dbReference type="RuleBase" id="RU000682"/>
    </source>
</evidence>
<evidence type="ECO:0000256" key="2">
    <source>
        <dbReference type="ARBA" id="ARBA00022473"/>
    </source>
</evidence>
<feature type="region of interest" description="Disordered" evidence="10">
    <location>
        <begin position="141"/>
        <end position="177"/>
    </location>
</feature>
<feature type="region of interest" description="Disordered" evidence="10">
    <location>
        <begin position="225"/>
        <end position="255"/>
    </location>
</feature>
<dbReference type="InterPro" id="IPR009057">
    <property type="entry name" value="Homeodomain-like_sf"/>
</dbReference>
<dbReference type="CDD" id="cd00086">
    <property type="entry name" value="homeodomain"/>
    <property type="match status" value="1"/>
</dbReference>
<dbReference type="EMBL" id="JAINUG010000101">
    <property type="protein sequence ID" value="KAJ8397095.1"/>
    <property type="molecule type" value="Genomic_DNA"/>
</dbReference>
<evidence type="ECO:0000256" key="6">
    <source>
        <dbReference type="ARBA" id="ARBA00023163"/>
    </source>
</evidence>
<dbReference type="SMART" id="SM00389">
    <property type="entry name" value="HOX"/>
    <property type="match status" value="1"/>
</dbReference>
<dbReference type="SUPFAM" id="SSF46689">
    <property type="entry name" value="Homeodomain-like"/>
    <property type="match status" value="1"/>
</dbReference>
<keyword evidence="7 8" id="KW-0539">Nucleus</keyword>
<gene>
    <name evidence="12" type="ORF">AAFF_G00011490</name>
</gene>
<dbReference type="Pfam" id="PF00046">
    <property type="entry name" value="Homeodomain"/>
    <property type="match status" value="1"/>
</dbReference>
<keyword evidence="4 8" id="KW-0238">DNA-binding</keyword>
<dbReference type="InterPro" id="IPR001356">
    <property type="entry name" value="HD"/>
</dbReference>
<evidence type="ECO:0000259" key="11">
    <source>
        <dbReference type="PROSITE" id="PS50071"/>
    </source>
</evidence>
<accession>A0AAD7WHR9</accession>
<keyword evidence="13" id="KW-1185">Reference proteome</keyword>
<dbReference type="GO" id="GO:0005634">
    <property type="term" value="C:nucleus"/>
    <property type="evidence" value="ECO:0007669"/>
    <property type="project" value="UniProtKB-SubCell"/>
</dbReference>
<keyword evidence="3" id="KW-0805">Transcription regulation</keyword>
<dbReference type="GO" id="GO:0000981">
    <property type="term" value="F:DNA-binding transcription factor activity, RNA polymerase II-specific"/>
    <property type="evidence" value="ECO:0007669"/>
    <property type="project" value="InterPro"/>
</dbReference>
<evidence type="ECO:0000256" key="7">
    <source>
        <dbReference type="ARBA" id="ARBA00023242"/>
    </source>
</evidence>
<protein>
    <recommendedName>
        <fullName evidence="11">Homeobox domain-containing protein</fullName>
    </recommendedName>
</protein>
<evidence type="ECO:0000256" key="8">
    <source>
        <dbReference type="PROSITE-ProRule" id="PRU00108"/>
    </source>
</evidence>
<dbReference type="PANTHER" id="PTHR45664:SF21">
    <property type="entry name" value="HOMEOBOX C3"/>
    <property type="match status" value="1"/>
</dbReference>
<name>A0AAD7WHR9_9TELE</name>
<evidence type="ECO:0000313" key="13">
    <source>
        <dbReference type="Proteomes" id="UP001221898"/>
    </source>
</evidence>
<dbReference type="InterPro" id="IPR001827">
    <property type="entry name" value="Homeobox_Antennapedia_CS"/>
</dbReference>
<dbReference type="AlphaFoldDB" id="A0AAD7WHR9"/>
<dbReference type="InterPro" id="IPR017970">
    <property type="entry name" value="Homeobox_CS"/>
</dbReference>
<dbReference type="PROSITE" id="PS00032">
    <property type="entry name" value="ANTENNAPEDIA"/>
    <property type="match status" value="1"/>
</dbReference>
<feature type="domain" description="Homeobox" evidence="11">
    <location>
        <begin position="166"/>
        <end position="226"/>
    </location>
</feature>
<dbReference type="InterPro" id="IPR020479">
    <property type="entry name" value="HD_metazoa"/>
</dbReference>
<dbReference type="PROSITE" id="PS00027">
    <property type="entry name" value="HOMEOBOX_1"/>
    <property type="match status" value="1"/>
</dbReference>
<evidence type="ECO:0000256" key="10">
    <source>
        <dbReference type="SAM" id="MobiDB-lite"/>
    </source>
</evidence>
<evidence type="ECO:0000313" key="12">
    <source>
        <dbReference type="EMBL" id="KAJ8397095.1"/>
    </source>
</evidence>
<reference evidence="12" key="1">
    <citation type="journal article" date="2023" name="Science">
        <title>Genome structures resolve the early diversification of teleost fishes.</title>
        <authorList>
            <person name="Parey E."/>
            <person name="Louis A."/>
            <person name="Montfort J."/>
            <person name="Bouchez O."/>
            <person name="Roques C."/>
            <person name="Iampietro C."/>
            <person name="Lluch J."/>
            <person name="Castinel A."/>
            <person name="Donnadieu C."/>
            <person name="Desvignes T."/>
            <person name="Floi Bucao C."/>
            <person name="Jouanno E."/>
            <person name="Wen M."/>
            <person name="Mejri S."/>
            <person name="Dirks R."/>
            <person name="Jansen H."/>
            <person name="Henkel C."/>
            <person name="Chen W.J."/>
            <person name="Zahm M."/>
            <person name="Cabau C."/>
            <person name="Klopp C."/>
            <person name="Thompson A.W."/>
            <person name="Robinson-Rechavi M."/>
            <person name="Braasch I."/>
            <person name="Lecointre G."/>
            <person name="Bobe J."/>
            <person name="Postlethwait J.H."/>
            <person name="Berthelot C."/>
            <person name="Roest Crollius H."/>
            <person name="Guiguen Y."/>
        </authorList>
    </citation>
    <scope>NUCLEOTIDE SEQUENCE</scope>
    <source>
        <strain evidence="12">NC1722</strain>
    </source>
</reference>
<dbReference type="Proteomes" id="UP001221898">
    <property type="component" value="Unassembled WGS sequence"/>
</dbReference>
<feature type="compositionally biased region" description="Low complexity" evidence="10">
    <location>
        <begin position="142"/>
        <end position="157"/>
    </location>
</feature>
<evidence type="ECO:0000256" key="1">
    <source>
        <dbReference type="ARBA" id="ARBA00004123"/>
    </source>
</evidence>
<dbReference type="Gene3D" id="1.10.10.60">
    <property type="entry name" value="Homeodomain-like"/>
    <property type="match status" value="1"/>
</dbReference>
<keyword evidence="6" id="KW-0804">Transcription</keyword>